<gene>
    <name evidence="1" type="ORF">OM33_02345</name>
</gene>
<protein>
    <recommendedName>
        <fullName evidence="3">Transmembrane cytochrome oxidase associated protein</fullName>
    </recommendedName>
</protein>
<proteinExistence type="predicted"/>
<dbReference type="KEGG" id="pseo:OM33_02345"/>
<sequence>MNKTLWVFILCFIAPVVFALMALKFSWLEPAQTNYGQFLNDEKIIANWPENQHTKWSLVAINQQVCEKACLSKKQLIKNVFEVLGKHNLYVGAYSLNQQSDSLKLNDLVSSKELTHDLAEQSLTMNSDAIYLVDHRGLVVLEYPVTYQESSDNDMKRGLIKDLKKLLNYSRSRA</sequence>
<dbReference type="EMBL" id="CP009888">
    <property type="protein sequence ID" value="AIY64119.1"/>
    <property type="molecule type" value="Genomic_DNA"/>
</dbReference>
<accession>A0A0A7EC32</accession>
<dbReference type="OrthoDB" id="6313062at2"/>
<dbReference type="AlphaFoldDB" id="A0A0A7EC32"/>
<dbReference type="eggNOG" id="COG1999">
    <property type="taxonomic scope" value="Bacteria"/>
</dbReference>
<dbReference type="STRING" id="1348114.OM33_02345"/>
<evidence type="ECO:0008006" key="3">
    <source>
        <dbReference type="Google" id="ProtNLM"/>
    </source>
</evidence>
<dbReference type="RefSeq" id="WP_038638251.1">
    <property type="nucleotide sequence ID" value="NZ_CP009888.1"/>
</dbReference>
<dbReference type="HOGENOM" id="CLU_109681_2_0_6"/>
<name>A0A0A7EC32_9GAMM</name>
<reference evidence="1 2" key="1">
    <citation type="submission" date="2014-11" db="EMBL/GenBank/DDBJ databases">
        <title>Complete Genome Sequence of Pseudoalteromonas sp. Strain OCN003 Isolated from Kaneohe Bay, Oahu, Hawaii.</title>
        <authorList>
            <person name="Beurmann S."/>
            <person name="Videau P."/>
            <person name="Ushijima B."/>
            <person name="Smith A.M."/>
            <person name="Aeby G.S."/>
            <person name="Callahan S.M."/>
            <person name="Belcaid M."/>
        </authorList>
    </citation>
    <scope>NUCLEOTIDE SEQUENCE [LARGE SCALE GENOMIC DNA]</scope>
    <source>
        <strain evidence="1 2">OCN003</strain>
    </source>
</reference>
<evidence type="ECO:0000313" key="2">
    <source>
        <dbReference type="Proteomes" id="UP000030341"/>
    </source>
</evidence>
<evidence type="ECO:0000313" key="1">
    <source>
        <dbReference type="EMBL" id="AIY64119.1"/>
    </source>
</evidence>
<dbReference type="Proteomes" id="UP000030341">
    <property type="component" value="Chromosome 1"/>
</dbReference>
<organism evidence="1 2">
    <name type="scientific">Pseudoalteromonas piratica</name>
    <dbReference type="NCBI Taxonomy" id="1348114"/>
    <lineage>
        <taxon>Bacteria</taxon>
        <taxon>Pseudomonadati</taxon>
        <taxon>Pseudomonadota</taxon>
        <taxon>Gammaproteobacteria</taxon>
        <taxon>Alteromonadales</taxon>
        <taxon>Pseudoalteromonadaceae</taxon>
        <taxon>Pseudoalteromonas</taxon>
    </lineage>
</organism>
<keyword evidence="2" id="KW-1185">Reference proteome</keyword>